<evidence type="ECO:0000256" key="1">
    <source>
        <dbReference type="ARBA" id="ARBA00022443"/>
    </source>
</evidence>
<gene>
    <name evidence="6" type="ORF">F1559_003168</name>
</gene>
<dbReference type="EMBL" id="VWRR01000016">
    <property type="protein sequence ID" value="KAF6001119.1"/>
    <property type="molecule type" value="Genomic_DNA"/>
</dbReference>
<dbReference type="SMART" id="SM00326">
    <property type="entry name" value="SH3"/>
    <property type="match status" value="1"/>
</dbReference>
<keyword evidence="7" id="KW-1185">Reference proteome</keyword>
<dbReference type="PROSITE" id="PS50002">
    <property type="entry name" value="SH3"/>
    <property type="match status" value="1"/>
</dbReference>
<proteinExistence type="predicted"/>
<evidence type="ECO:0000256" key="4">
    <source>
        <dbReference type="SAM" id="MobiDB-lite"/>
    </source>
</evidence>
<name>A0A7J7IEM3_9RHOD</name>
<comment type="caution">
    <text evidence="6">The sequence shown here is derived from an EMBL/GenBank/DDBJ whole genome shotgun (WGS) entry which is preliminary data.</text>
</comment>
<evidence type="ECO:0000256" key="3">
    <source>
        <dbReference type="SAM" id="Coils"/>
    </source>
</evidence>
<dbReference type="AlphaFoldDB" id="A0A7J7IEM3"/>
<evidence type="ECO:0000259" key="5">
    <source>
        <dbReference type="PROSITE" id="PS50002"/>
    </source>
</evidence>
<reference evidence="6 7" key="1">
    <citation type="journal article" date="2020" name="J. Phycol.">
        <title>Comparative genome analysis reveals Cyanidiococcus gen. nov., a new extremophilic red algal genus sister to Cyanidioschyzon (Cyanidioschyzonaceae, Rhodophyta).</title>
        <authorList>
            <person name="Liu S.-L."/>
            <person name="Chiang Y.-R."/>
            <person name="Yoon H.S."/>
            <person name="Fu H.-Y."/>
        </authorList>
    </citation>
    <scope>NUCLEOTIDE SEQUENCE [LARGE SCALE GENOMIC DNA]</scope>
    <source>
        <strain evidence="6 7">THAL066</strain>
    </source>
</reference>
<feature type="coiled-coil region" evidence="3">
    <location>
        <begin position="147"/>
        <end position="174"/>
    </location>
</feature>
<organism evidence="6 7">
    <name type="scientific">Cyanidiococcus yangmingshanensis</name>
    <dbReference type="NCBI Taxonomy" id="2690220"/>
    <lineage>
        <taxon>Eukaryota</taxon>
        <taxon>Rhodophyta</taxon>
        <taxon>Bangiophyceae</taxon>
        <taxon>Cyanidiales</taxon>
        <taxon>Cyanidiaceae</taxon>
        <taxon>Cyanidiococcus</taxon>
    </lineage>
</organism>
<evidence type="ECO:0000313" key="7">
    <source>
        <dbReference type="Proteomes" id="UP000530660"/>
    </source>
</evidence>
<dbReference type="Pfam" id="PF07653">
    <property type="entry name" value="SH3_2"/>
    <property type="match status" value="1"/>
</dbReference>
<dbReference type="Gene3D" id="2.30.30.40">
    <property type="entry name" value="SH3 Domains"/>
    <property type="match status" value="1"/>
</dbReference>
<dbReference type="Proteomes" id="UP000530660">
    <property type="component" value="Unassembled WGS sequence"/>
</dbReference>
<dbReference type="OrthoDB" id="6244550at2759"/>
<accession>A0A7J7IEM3</accession>
<feature type="region of interest" description="Disordered" evidence="4">
    <location>
        <begin position="201"/>
        <end position="230"/>
    </location>
</feature>
<dbReference type="InterPro" id="IPR001452">
    <property type="entry name" value="SH3_domain"/>
</dbReference>
<feature type="domain" description="SH3" evidence="5">
    <location>
        <begin position="1"/>
        <end position="66"/>
    </location>
</feature>
<dbReference type="InterPro" id="IPR036028">
    <property type="entry name" value="SH3-like_dom_sf"/>
</dbReference>
<feature type="region of interest" description="Disordered" evidence="4">
    <location>
        <begin position="103"/>
        <end position="140"/>
    </location>
</feature>
<keyword evidence="1 2" id="KW-0728">SH3 domain</keyword>
<sequence length="258" mass="29491">MSVVVQCKYPYRPPNGNEGAGQLTLERGDLLVVDESVPDSKWVHGRRIEDGAEGWFPKNYCKDVEASEAERILNEAALVAKCSVPDESLANVVAPDLGCRETDASKVSEDDPEAATDFRRGTRHSSRVPPERERQPGAGDQYWRYRCADLQTELDALRERHERYRQEMTEALAFEMQRREYVESKLRQLCCRFESTDMLDPQRENHSSVLAPNSTRPSPARSSMNDPLASPEFVSKLSVRERQRLFMERITAMHQRSS</sequence>
<dbReference type="SUPFAM" id="SSF50044">
    <property type="entry name" value="SH3-domain"/>
    <property type="match status" value="1"/>
</dbReference>
<evidence type="ECO:0000313" key="6">
    <source>
        <dbReference type="EMBL" id="KAF6001119.1"/>
    </source>
</evidence>
<evidence type="ECO:0000256" key="2">
    <source>
        <dbReference type="PROSITE-ProRule" id="PRU00192"/>
    </source>
</evidence>
<protein>
    <recommendedName>
        <fullName evidence="5">SH3 domain-containing protein</fullName>
    </recommendedName>
</protein>
<keyword evidence="3" id="KW-0175">Coiled coil</keyword>
<feature type="compositionally biased region" description="Polar residues" evidence="4">
    <location>
        <begin position="207"/>
        <end position="225"/>
    </location>
</feature>